<accession>A0A917Y1T8</accession>
<organism evidence="1 2">
    <name type="scientific">Oceanobacillus indicireducens</name>
    <dbReference type="NCBI Taxonomy" id="1004261"/>
    <lineage>
        <taxon>Bacteria</taxon>
        <taxon>Bacillati</taxon>
        <taxon>Bacillota</taxon>
        <taxon>Bacilli</taxon>
        <taxon>Bacillales</taxon>
        <taxon>Bacillaceae</taxon>
        <taxon>Oceanobacillus</taxon>
    </lineage>
</organism>
<keyword evidence="2" id="KW-1185">Reference proteome</keyword>
<proteinExistence type="predicted"/>
<evidence type="ECO:0000313" key="1">
    <source>
        <dbReference type="EMBL" id="GGN61378.1"/>
    </source>
</evidence>
<reference evidence="1" key="2">
    <citation type="submission" date="2020-09" db="EMBL/GenBank/DDBJ databases">
        <authorList>
            <person name="Sun Q."/>
            <person name="Ohkuma M."/>
        </authorList>
    </citation>
    <scope>NUCLEOTIDE SEQUENCE</scope>
    <source>
        <strain evidence="1">JCM 17251</strain>
    </source>
</reference>
<dbReference type="EMBL" id="BMOS01000020">
    <property type="protein sequence ID" value="GGN61378.1"/>
    <property type="molecule type" value="Genomic_DNA"/>
</dbReference>
<sequence length="556" mass="64448">MNYQEFMEIVNKKLTSMSDSEKDSWIYNLARVTKEDKRIAFLNFTIDQPGEHLITPDVEWIEAFCEDIESGEIYFECTGYEVYGENYWDSDFKYDYFDEFKIGNDLLRAFQQAEELLYQKNYIQAAKIYESLCMMVFQANERDAGGWDELELEDLVEENIVELDLNHIAKHAIYAKYQATEGKRRPAALFNYFTWKMSTNLRMEEIFIIGPEALADLDLFMEDWISFLGNKQGDLAGKLLIEACMYQGGIHRLCETAKVVSATHPILYKYACEHLLNQNQVIECEKLGLEAMQQLPKNLIIRAEIADLTAKAANSLDHHETVEKCYVAAFYSDSSLSNYLRLFQLTEDGREITSQAAKYAKTLPEQKIDYDYRVNRQLLTNNLSKEQKKVIAFFNAEFETVYEDCKKETTKLGWSNSFIGIAVPLFILALNKNSEITKAGKQLINGFVHRLGYTSSNRDCFLDQFLTWKEKIDLSAEQYVKYIQWLSKVVDQRTEAVVGGGYRKSYYKAAALIASLGETLESNGDLNARERIIEYYKKLHSRKRAFKSEFEKFHSA</sequence>
<comment type="caution">
    <text evidence="1">The sequence shown here is derived from an EMBL/GenBank/DDBJ whole genome shotgun (WGS) entry which is preliminary data.</text>
</comment>
<evidence type="ECO:0000313" key="2">
    <source>
        <dbReference type="Proteomes" id="UP000624041"/>
    </source>
</evidence>
<protein>
    <submittedName>
        <fullName evidence="1">Uncharacterized protein</fullName>
    </submittedName>
</protein>
<dbReference type="RefSeq" id="WP_188858065.1">
    <property type="nucleotide sequence ID" value="NZ_BMOS01000020.1"/>
</dbReference>
<dbReference type="AlphaFoldDB" id="A0A917Y1T8"/>
<name>A0A917Y1T8_9BACI</name>
<gene>
    <name evidence="1" type="ORF">GCM10007971_26380</name>
</gene>
<dbReference type="Proteomes" id="UP000624041">
    <property type="component" value="Unassembled WGS sequence"/>
</dbReference>
<reference evidence="1" key="1">
    <citation type="journal article" date="2014" name="Int. J. Syst. Evol. Microbiol.">
        <title>Complete genome sequence of Corynebacterium casei LMG S-19264T (=DSM 44701T), isolated from a smear-ripened cheese.</title>
        <authorList>
            <consortium name="US DOE Joint Genome Institute (JGI-PGF)"/>
            <person name="Walter F."/>
            <person name="Albersmeier A."/>
            <person name="Kalinowski J."/>
            <person name="Ruckert C."/>
        </authorList>
    </citation>
    <scope>NUCLEOTIDE SEQUENCE</scope>
    <source>
        <strain evidence="1">JCM 17251</strain>
    </source>
</reference>